<sequence>MAYINYSRNLNFEDRPDYSYARMLFRTLMMREKIDNDRAFDWIVKYAQEQEQQEARFGLGAVDKAELALKLRVEPGNNHVVYCQVEVAQEPHEGSSLRGRSDHGEHSDHSLTQGATRATGPTKSLADMLIVSAWGSGDLEVSADEKPEHVLFTGHTGADESWTIGRAPSCELQISLPSISAAHCTLKVTQVGQDGMPEISLTDLSSNGTFVDGKLVVGKGKSVALPRSCVITFVRGKEYPQMKFFAL</sequence>
<feature type="compositionally biased region" description="Basic and acidic residues" evidence="1">
    <location>
        <begin position="92"/>
        <end position="109"/>
    </location>
</feature>
<dbReference type="OrthoDB" id="2162455at2759"/>
<feature type="non-terminal residue" evidence="3">
    <location>
        <position position="247"/>
    </location>
</feature>
<protein>
    <recommendedName>
        <fullName evidence="2">FHA domain-containing protein</fullName>
    </recommendedName>
</protein>
<proteinExistence type="predicted"/>
<keyword evidence="4" id="KW-1185">Reference proteome</keyword>
<feature type="domain" description="FHA" evidence="2">
    <location>
        <begin position="162"/>
        <end position="216"/>
    </location>
</feature>
<evidence type="ECO:0000259" key="2">
    <source>
        <dbReference type="PROSITE" id="PS50006"/>
    </source>
</evidence>
<dbReference type="PROSITE" id="PS50006">
    <property type="entry name" value="FHA_DOMAIN"/>
    <property type="match status" value="1"/>
</dbReference>
<dbReference type="Gene3D" id="1.10.510.10">
    <property type="entry name" value="Transferase(Phosphotransferase) domain 1"/>
    <property type="match status" value="1"/>
</dbReference>
<reference evidence="3" key="1">
    <citation type="submission" date="2021-02" db="EMBL/GenBank/DDBJ databases">
        <authorList>
            <person name="Dougan E. K."/>
            <person name="Rhodes N."/>
            <person name="Thang M."/>
            <person name="Chan C."/>
        </authorList>
    </citation>
    <scope>NUCLEOTIDE SEQUENCE</scope>
</reference>
<dbReference type="InterPro" id="IPR008984">
    <property type="entry name" value="SMAD_FHA_dom_sf"/>
</dbReference>
<evidence type="ECO:0000313" key="3">
    <source>
        <dbReference type="EMBL" id="CAE8617274.1"/>
    </source>
</evidence>
<dbReference type="SMART" id="SM00240">
    <property type="entry name" value="FHA"/>
    <property type="match status" value="1"/>
</dbReference>
<name>A0A813FUQ0_POLGL</name>
<comment type="caution">
    <text evidence="3">The sequence shown here is derived from an EMBL/GenBank/DDBJ whole genome shotgun (WGS) entry which is preliminary data.</text>
</comment>
<evidence type="ECO:0000313" key="4">
    <source>
        <dbReference type="Proteomes" id="UP000654075"/>
    </source>
</evidence>
<feature type="region of interest" description="Disordered" evidence="1">
    <location>
        <begin position="92"/>
        <end position="120"/>
    </location>
</feature>
<dbReference type="SUPFAM" id="SSF49879">
    <property type="entry name" value="SMAD/FHA domain"/>
    <property type="match status" value="1"/>
</dbReference>
<dbReference type="Proteomes" id="UP000654075">
    <property type="component" value="Unassembled WGS sequence"/>
</dbReference>
<dbReference type="Gene3D" id="2.60.200.20">
    <property type="match status" value="1"/>
</dbReference>
<dbReference type="AlphaFoldDB" id="A0A813FUQ0"/>
<evidence type="ECO:0000256" key="1">
    <source>
        <dbReference type="SAM" id="MobiDB-lite"/>
    </source>
</evidence>
<feature type="compositionally biased region" description="Polar residues" evidence="1">
    <location>
        <begin position="110"/>
        <end position="120"/>
    </location>
</feature>
<dbReference type="Pfam" id="PF00498">
    <property type="entry name" value="FHA"/>
    <property type="match status" value="1"/>
</dbReference>
<organism evidence="3 4">
    <name type="scientific">Polarella glacialis</name>
    <name type="common">Dinoflagellate</name>
    <dbReference type="NCBI Taxonomy" id="89957"/>
    <lineage>
        <taxon>Eukaryota</taxon>
        <taxon>Sar</taxon>
        <taxon>Alveolata</taxon>
        <taxon>Dinophyceae</taxon>
        <taxon>Suessiales</taxon>
        <taxon>Suessiaceae</taxon>
        <taxon>Polarella</taxon>
    </lineage>
</organism>
<accession>A0A813FUQ0</accession>
<dbReference type="InterPro" id="IPR000253">
    <property type="entry name" value="FHA_dom"/>
</dbReference>
<gene>
    <name evidence="3" type="ORF">PGLA1383_LOCUS34937</name>
</gene>
<dbReference type="EMBL" id="CAJNNV010026116">
    <property type="protein sequence ID" value="CAE8617274.1"/>
    <property type="molecule type" value="Genomic_DNA"/>
</dbReference>